<evidence type="ECO:0000256" key="1">
    <source>
        <dbReference type="SAM" id="MobiDB-lite"/>
    </source>
</evidence>
<organism evidence="2 3">
    <name type="scientific">Sorghum bicolor</name>
    <name type="common">Sorghum</name>
    <name type="synonym">Sorghum vulgare</name>
    <dbReference type="NCBI Taxonomy" id="4558"/>
    <lineage>
        <taxon>Eukaryota</taxon>
        <taxon>Viridiplantae</taxon>
        <taxon>Streptophyta</taxon>
        <taxon>Embryophyta</taxon>
        <taxon>Tracheophyta</taxon>
        <taxon>Spermatophyta</taxon>
        <taxon>Magnoliopsida</taxon>
        <taxon>Liliopsida</taxon>
        <taxon>Poales</taxon>
        <taxon>Poaceae</taxon>
        <taxon>PACMAD clade</taxon>
        <taxon>Panicoideae</taxon>
        <taxon>Andropogonodae</taxon>
        <taxon>Andropogoneae</taxon>
        <taxon>Sorghinae</taxon>
        <taxon>Sorghum</taxon>
    </lineage>
</organism>
<reference evidence="2" key="1">
    <citation type="journal article" date="2019" name="BMC Genomics">
        <title>A new reference genome for Sorghum bicolor reveals high levels of sequence similarity between sweet and grain genotypes: implications for the genetics of sugar metabolism.</title>
        <authorList>
            <person name="Cooper E.A."/>
            <person name="Brenton Z.W."/>
            <person name="Flinn B.S."/>
            <person name="Jenkins J."/>
            <person name="Shu S."/>
            <person name="Flowers D."/>
            <person name="Luo F."/>
            <person name="Wang Y."/>
            <person name="Xia P."/>
            <person name="Barry K."/>
            <person name="Daum C."/>
            <person name="Lipzen A."/>
            <person name="Yoshinaga Y."/>
            <person name="Schmutz J."/>
            <person name="Saski C."/>
            <person name="Vermerris W."/>
            <person name="Kresovich S."/>
        </authorList>
    </citation>
    <scope>NUCLEOTIDE SEQUENCE</scope>
</reference>
<reference evidence="2" key="2">
    <citation type="submission" date="2020-10" db="EMBL/GenBank/DDBJ databases">
        <authorList>
            <person name="Cooper E.A."/>
            <person name="Brenton Z.W."/>
            <person name="Flinn B.S."/>
            <person name="Jenkins J."/>
            <person name="Shu S."/>
            <person name="Flowers D."/>
            <person name="Luo F."/>
            <person name="Wang Y."/>
            <person name="Xia P."/>
            <person name="Barry K."/>
            <person name="Daum C."/>
            <person name="Lipzen A."/>
            <person name="Yoshinaga Y."/>
            <person name="Schmutz J."/>
            <person name="Saski C."/>
            <person name="Vermerris W."/>
            <person name="Kresovich S."/>
        </authorList>
    </citation>
    <scope>NUCLEOTIDE SEQUENCE</scope>
</reference>
<protein>
    <submittedName>
        <fullName evidence="2">Uncharacterized protein</fullName>
    </submittedName>
</protein>
<dbReference type="EMBL" id="CM027689">
    <property type="protein sequence ID" value="KAG0513402.1"/>
    <property type="molecule type" value="Genomic_DNA"/>
</dbReference>
<dbReference type="Proteomes" id="UP000807115">
    <property type="component" value="Chromosome 10"/>
</dbReference>
<evidence type="ECO:0000313" key="3">
    <source>
        <dbReference type="Proteomes" id="UP000807115"/>
    </source>
</evidence>
<gene>
    <name evidence="2" type="ORF">BDA96_10G099100</name>
</gene>
<comment type="caution">
    <text evidence="2">The sequence shown here is derived from an EMBL/GenBank/DDBJ whole genome shotgun (WGS) entry which is preliminary data.</text>
</comment>
<name>A0A921TZT5_SORBI</name>
<sequence>MGQRHVIFGQIRRRAMVDLMSLRADPVAAMADSTRYVLLLLLDLRARLLVTSSPTPTSGSGDGMESSSGSGDGHGRSGELWQVGEKPCGRFTDAMGLTDDRISCSILGGEQCSTLAASRAQWHDWPPASVHRSTHKRSKRGHGDTVYAARREDISLGLV</sequence>
<accession>A0A921TZT5</accession>
<dbReference type="AlphaFoldDB" id="A0A921TZT5"/>
<proteinExistence type="predicted"/>
<feature type="region of interest" description="Disordered" evidence="1">
    <location>
        <begin position="52"/>
        <end position="82"/>
    </location>
</feature>
<evidence type="ECO:0000313" key="2">
    <source>
        <dbReference type="EMBL" id="KAG0513402.1"/>
    </source>
</evidence>
<feature type="compositionally biased region" description="Low complexity" evidence="1">
    <location>
        <begin position="52"/>
        <end position="69"/>
    </location>
</feature>